<dbReference type="KEGG" id="deo:CAY53_07620"/>
<reference evidence="4" key="1">
    <citation type="submission" date="2017-05" db="EMBL/GenBank/DDBJ databases">
        <authorList>
            <person name="Song R."/>
            <person name="Chenine A.L."/>
            <person name="Ruprecht R.M."/>
        </authorList>
    </citation>
    <scope>NUCLEOTIDE SEQUENCE</scope>
    <source>
        <strain evidence="4">ORNL</strain>
    </source>
</reference>
<sequence>MKDDNNLHTLPAGGSAEPPQCAGRSGAMFPLTMGASDEKVCVVRIPAGQGAAERLASMGIQQGDVVKVVQNQGGSLLIETAAGGRYVLGGGMANKIYVTRE</sequence>
<reference evidence="4" key="2">
    <citation type="journal article" date="2018" name="MBio">
        <title>Insights into the evolution of host association through the isolation and characterization of a novel human periodontal pathobiont, Desulfobulbus oralis.</title>
        <authorList>
            <person name="Cross K.L."/>
            <person name="Chirania P."/>
            <person name="Xiong W."/>
            <person name="Beall C.J."/>
            <person name="Elkins J.G."/>
            <person name="Giannone R.J."/>
            <person name="Griffen A.L."/>
            <person name="Guss A.M."/>
            <person name="Hettich R.L."/>
            <person name="Joshi S.S."/>
            <person name="Mokrzan E.M."/>
            <person name="Martin R.K."/>
            <person name="Zhulin I.B."/>
            <person name="Leys E.J."/>
            <person name="Podar M."/>
        </authorList>
    </citation>
    <scope>NUCLEOTIDE SEQUENCE [LARGE SCALE GENOMIC DNA]</scope>
    <source>
        <strain evidence="4">ORNL</strain>
    </source>
</reference>
<dbReference type="SUPFAM" id="SSF50037">
    <property type="entry name" value="C-terminal domain of transcriptional repressors"/>
    <property type="match status" value="1"/>
</dbReference>
<organism evidence="4 5">
    <name type="scientific">Desulfobulbus oralis</name>
    <dbReference type="NCBI Taxonomy" id="1986146"/>
    <lineage>
        <taxon>Bacteria</taxon>
        <taxon>Pseudomonadati</taxon>
        <taxon>Thermodesulfobacteriota</taxon>
        <taxon>Desulfobulbia</taxon>
        <taxon>Desulfobulbales</taxon>
        <taxon>Desulfobulbaceae</taxon>
        <taxon>Desulfobulbus</taxon>
    </lineage>
</organism>
<dbReference type="EMBL" id="CP021255">
    <property type="protein sequence ID" value="AVD71349.1"/>
    <property type="molecule type" value="Genomic_DNA"/>
</dbReference>
<protein>
    <recommendedName>
        <fullName evidence="3">Ferrous iron transporter FeoA-like domain-containing protein</fullName>
    </recommendedName>
</protein>
<proteinExistence type="predicted"/>
<dbReference type="InterPro" id="IPR007167">
    <property type="entry name" value="Fe-transptr_FeoA-like"/>
</dbReference>
<dbReference type="Gene3D" id="2.30.30.90">
    <property type="match status" value="1"/>
</dbReference>
<dbReference type="PANTHER" id="PTHR43151">
    <property type="entry name" value="FEOA FAMILY PROTEIN"/>
    <property type="match status" value="1"/>
</dbReference>
<dbReference type="GO" id="GO:0046914">
    <property type="term" value="F:transition metal ion binding"/>
    <property type="evidence" value="ECO:0007669"/>
    <property type="project" value="InterPro"/>
</dbReference>
<gene>
    <name evidence="4" type="ORF">CAY53_07620</name>
</gene>
<evidence type="ECO:0000313" key="5">
    <source>
        <dbReference type="Proteomes" id="UP000239867"/>
    </source>
</evidence>
<accession>A0A2L1GNV1</accession>
<evidence type="ECO:0000313" key="4">
    <source>
        <dbReference type="EMBL" id="AVD71349.1"/>
    </source>
</evidence>
<keyword evidence="5" id="KW-1185">Reference proteome</keyword>
<dbReference type="InterPro" id="IPR053184">
    <property type="entry name" value="FeoA-like"/>
</dbReference>
<feature type="domain" description="Ferrous iron transporter FeoA-like" evidence="3">
    <location>
        <begin position="29"/>
        <end position="100"/>
    </location>
</feature>
<dbReference type="AlphaFoldDB" id="A0A2L1GNV1"/>
<keyword evidence="1" id="KW-0408">Iron</keyword>
<evidence type="ECO:0000259" key="3">
    <source>
        <dbReference type="SMART" id="SM00899"/>
    </source>
</evidence>
<name>A0A2L1GNV1_9BACT</name>
<dbReference type="Pfam" id="PF04023">
    <property type="entry name" value="FeoA"/>
    <property type="match status" value="1"/>
</dbReference>
<dbReference type="RefSeq" id="WP_104936615.1">
    <property type="nucleotide sequence ID" value="NZ_CP021255.1"/>
</dbReference>
<evidence type="ECO:0000256" key="2">
    <source>
        <dbReference type="SAM" id="MobiDB-lite"/>
    </source>
</evidence>
<feature type="region of interest" description="Disordered" evidence="2">
    <location>
        <begin position="1"/>
        <end position="26"/>
    </location>
</feature>
<dbReference type="InterPro" id="IPR038157">
    <property type="entry name" value="FeoA_core_dom"/>
</dbReference>
<dbReference type="InterPro" id="IPR008988">
    <property type="entry name" value="Transcriptional_repressor_C"/>
</dbReference>
<dbReference type="PANTHER" id="PTHR43151:SF2">
    <property type="entry name" value="FE(2+) TRANSPORT PROTEIN A-RELATED"/>
    <property type="match status" value="1"/>
</dbReference>
<evidence type="ECO:0000256" key="1">
    <source>
        <dbReference type="ARBA" id="ARBA00023004"/>
    </source>
</evidence>
<dbReference type="Proteomes" id="UP000239867">
    <property type="component" value="Chromosome"/>
</dbReference>
<dbReference type="OrthoDB" id="5432651at2"/>
<dbReference type="SMART" id="SM00899">
    <property type="entry name" value="FeoA"/>
    <property type="match status" value="1"/>
</dbReference>